<evidence type="ECO:0000313" key="2">
    <source>
        <dbReference type="EnsemblPlants" id="ORUFI07G02370.1"/>
    </source>
</evidence>
<dbReference type="AlphaFoldDB" id="A0A0E0Q3V2"/>
<reference evidence="2" key="2">
    <citation type="submission" date="2015-06" db="UniProtKB">
        <authorList>
            <consortium name="EnsemblPlants"/>
        </authorList>
    </citation>
    <scope>IDENTIFICATION</scope>
</reference>
<organism evidence="2 3">
    <name type="scientific">Oryza rufipogon</name>
    <name type="common">Brownbeard rice</name>
    <name type="synonym">Asian wild rice</name>
    <dbReference type="NCBI Taxonomy" id="4529"/>
    <lineage>
        <taxon>Eukaryota</taxon>
        <taxon>Viridiplantae</taxon>
        <taxon>Streptophyta</taxon>
        <taxon>Embryophyta</taxon>
        <taxon>Tracheophyta</taxon>
        <taxon>Spermatophyta</taxon>
        <taxon>Magnoliopsida</taxon>
        <taxon>Liliopsida</taxon>
        <taxon>Poales</taxon>
        <taxon>Poaceae</taxon>
        <taxon>BOP clade</taxon>
        <taxon>Oryzoideae</taxon>
        <taxon>Oryzeae</taxon>
        <taxon>Oryzinae</taxon>
        <taxon>Oryza</taxon>
    </lineage>
</organism>
<dbReference type="PANTHER" id="PTHR34211">
    <property type="entry name" value="CALCINEURIN-LIKE METALLO-PHOSPHOESTERASE SUPERFAMILY PROTEIN"/>
    <property type="match status" value="1"/>
</dbReference>
<sequence length="131" mass="15044">MGLDLRMSLSLFLNIYISSLIFLIVFHVIFFGPWYPGLVSRMAEEKSDMLIIIQDCAMGSNGGYEKMKKQLKPDFEGTLERQKKVEQQEVKRFVTTMAEHPTNPGHMEKNGAAMVSEADEARWTEKLNRRA</sequence>
<dbReference type="HOGENOM" id="CLU_158921_0_0_1"/>
<dbReference type="Proteomes" id="UP000008022">
    <property type="component" value="Unassembled WGS sequence"/>
</dbReference>
<protein>
    <submittedName>
        <fullName evidence="2">Uncharacterized protein</fullName>
    </submittedName>
</protein>
<reference evidence="3" key="1">
    <citation type="submission" date="2013-06" db="EMBL/GenBank/DDBJ databases">
        <authorList>
            <person name="Zhao Q."/>
        </authorList>
    </citation>
    <scope>NUCLEOTIDE SEQUENCE</scope>
    <source>
        <strain evidence="3">cv. W1943</strain>
    </source>
</reference>
<dbReference type="PANTHER" id="PTHR34211:SF3">
    <property type="entry name" value="CALCINEURIN-LIKE METALLO-PHOSPHOESTERASE SUPERFAMILY PROTEIN"/>
    <property type="match status" value="1"/>
</dbReference>
<keyword evidence="1" id="KW-0472">Membrane</keyword>
<proteinExistence type="predicted"/>
<evidence type="ECO:0000313" key="3">
    <source>
        <dbReference type="Proteomes" id="UP000008022"/>
    </source>
</evidence>
<accession>A0A0E0Q3V2</accession>
<evidence type="ECO:0000256" key="1">
    <source>
        <dbReference type="SAM" id="Phobius"/>
    </source>
</evidence>
<name>A0A0E0Q3V2_ORYRU</name>
<dbReference type="STRING" id="4529.A0A0E0Q3V2"/>
<keyword evidence="3" id="KW-1185">Reference proteome</keyword>
<keyword evidence="1" id="KW-1133">Transmembrane helix</keyword>
<dbReference type="EnsemblPlants" id="ORUFI07G02370.1">
    <property type="protein sequence ID" value="ORUFI07G02370.1"/>
    <property type="gene ID" value="ORUFI07G02370"/>
</dbReference>
<feature type="transmembrane region" description="Helical" evidence="1">
    <location>
        <begin position="12"/>
        <end position="35"/>
    </location>
</feature>
<dbReference type="Gramene" id="ORUFI07G02370.1">
    <property type="protein sequence ID" value="ORUFI07G02370.1"/>
    <property type="gene ID" value="ORUFI07G02370"/>
</dbReference>
<keyword evidence="1" id="KW-0812">Transmembrane</keyword>